<protein>
    <submittedName>
        <fullName evidence="1">Uncharacterized protein</fullName>
    </submittedName>
</protein>
<name>A0A238BL83_9BILA</name>
<dbReference type="AlphaFoldDB" id="A0A238BL83"/>
<accession>A0A238BL83</accession>
<keyword evidence="2" id="KW-1185">Reference proteome</keyword>
<dbReference type="Proteomes" id="UP000242913">
    <property type="component" value="Unassembled WGS sequence"/>
</dbReference>
<evidence type="ECO:0000313" key="2">
    <source>
        <dbReference type="Proteomes" id="UP000242913"/>
    </source>
</evidence>
<organism evidence="1 2">
    <name type="scientific">Onchocerca flexuosa</name>
    <dbReference type="NCBI Taxonomy" id="387005"/>
    <lineage>
        <taxon>Eukaryota</taxon>
        <taxon>Metazoa</taxon>
        <taxon>Ecdysozoa</taxon>
        <taxon>Nematoda</taxon>
        <taxon>Chromadorea</taxon>
        <taxon>Rhabditida</taxon>
        <taxon>Spirurina</taxon>
        <taxon>Spiruromorpha</taxon>
        <taxon>Filarioidea</taxon>
        <taxon>Onchocercidae</taxon>
        <taxon>Onchocerca</taxon>
    </lineage>
</organism>
<gene>
    <name evidence="1" type="ORF">X798_07209</name>
</gene>
<proteinExistence type="predicted"/>
<sequence>MEKKNTIRNTPKNFNIATLQIDLAQRNYPFNLRIQMRENDELNVAFAANNSHINANCEFIYTDIRAKHLSNSVNVEKDITLNIYYCDCLLIFTNQDIGQIVNSSTATPLAPSRSADPITENGNNVAAPIDTAKDHVHIHKLQSINNINQKKM</sequence>
<dbReference type="EMBL" id="KZ270399">
    <property type="protein sequence ID" value="OZC05814.1"/>
    <property type="molecule type" value="Genomic_DNA"/>
</dbReference>
<evidence type="ECO:0000313" key="1">
    <source>
        <dbReference type="EMBL" id="OZC05814.1"/>
    </source>
</evidence>
<reference evidence="1 2" key="1">
    <citation type="submission" date="2015-12" db="EMBL/GenBank/DDBJ databases">
        <title>Draft genome of the nematode, Onchocerca flexuosa.</title>
        <authorList>
            <person name="Mitreva M."/>
        </authorList>
    </citation>
    <scope>NUCLEOTIDE SEQUENCE [LARGE SCALE GENOMIC DNA]</scope>
    <source>
        <strain evidence="1">Red Deer</strain>
    </source>
</reference>